<dbReference type="RefSeq" id="WP_263848668.1">
    <property type="nucleotide sequence ID" value="NZ_JAOWKW010000021.1"/>
</dbReference>
<evidence type="ECO:0000259" key="5">
    <source>
        <dbReference type="PROSITE" id="PS01124"/>
    </source>
</evidence>
<evidence type="ECO:0000256" key="1">
    <source>
        <dbReference type="ARBA" id="ARBA00023015"/>
    </source>
</evidence>
<keyword evidence="3" id="KW-0804">Transcription</keyword>
<dbReference type="SUPFAM" id="SSF46689">
    <property type="entry name" value="Homeodomain-like"/>
    <property type="match status" value="1"/>
</dbReference>
<dbReference type="Gene3D" id="1.10.10.60">
    <property type="entry name" value="Homeodomain-like"/>
    <property type="match status" value="1"/>
</dbReference>
<dbReference type="PROSITE" id="PS01124">
    <property type="entry name" value="HTH_ARAC_FAMILY_2"/>
    <property type="match status" value="1"/>
</dbReference>
<reference evidence="6 7" key="1">
    <citation type="submission" date="2022-10" db="EMBL/GenBank/DDBJ databases">
        <title>Sinirhodobacter sp. nov., isolated from ocean surface sediments.</title>
        <authorList>
            <person name="He W."/>
            <person name="Wang L."/>
            <person name="Zhang D.-F."/>
        </authorList>
    </citation>
    <scope>NUCLEOTIDE SEQUENCE [LARGE SCALE GENOMIC DNA]</scope>
    <source>
        <strain evidence="6 7">WL0115</strain>
    </source>
</reference>
<evidence type="ECO:0000256" key="3">
    <source>
        <dbReference type="ARBA" id="ARBA00023163"/>
    </source>
</evidence>
<evidence type="ECO:0000256" key="2">
    <source>
        <dbReference type="ARBA" id="ARBA00023125"/>
    </source>
</evidence>
<keyword evidence="1" id="KW-0805">Transcription regulation</keyword>
<comment type="caution">
    <text evidence="6">The sequence shown here is derived from an EMBL/GenBank/DDBJ whole genome shotgun (WGS) entry which is preliminary data.</text>
</comment>
<evidence type="ECO:0000256" key="4">
    <source>
        <dbReference type="SAM" id="MobiDB-lite"/>
    </source>
</evidence>
<dbReference type="Pfam" id="PF12833">
    <property type="entry name" value="HTH_18"/>
    <property type="match status" value="1"/>
</dbReference>
<feature type="domain" description="HTH araC/xylS-type" evidence="5">
    <location>
        <begin position="235"/>
        <end position="333"/>
    </location>
</feature>
<dbReference type="SMART" id="SM00342">
    <property type="entry name" value="HTH_ARAC"/>
    <property type="match status" value="1"/>
</dbReference>
<evidence type="ECO:0000313" key="7">
    <source>
        <dbReference type="Proteomes" id="UP001526166"/>
    </source>
</evidence>
<protein>
    <submittedName>
        <fullName evidence="6">AraC family transcriptional regulator</fullName>
    </submittedName>
</protein>
<dbReference type="EMBL" id="JAOWKW010000021">
    <property type="protein sequence ID" value="MCV2880381.1"/>
    <property type="molecule type" value="Genomic_DNA"/>
</dbReference>
<feature type="region of interest" description="Disordered" evidence="4">
    <location>
        <begin position="326"/>
        <end position="355"/>
    </location>
</feature>
<dbReference type="Proteomes" id="UP001526166">
    <property type="component" value="Unassembled WGS sequence"/>
</dbReference>
<evidence type="ECO:0000313" key="6">
    <source>
        <dbReference type="EMBL" id="MCV2880381.1"/>
    </source>
</evidence>
<sequence>MDKRSAPKFTRAILVLFPLAKAFALRGGDIEALLARNRIPIGALTDPAMLVETSACYAAMEDMAETLGDPYFGATVAIETARKGTPGLREAASRALTLGDFLSRVVVEVSKQVDNVRYSLIVSPDVASLEIKRTINLSKPSRQLDAVGVAFYVTVIRQGIGGTFDPKDILVTVPTTAGLPPGFLPKQALVTSEINGLRISFPSQWLWAPFSLDWDLMEVSRGEFTPDGASEATLSYLRSVLVENIDHQDLTLDGFAAICGLHPRRVQRLLEAKGTSFSQMKDDARQSVSEDLLSNTTLPISQIALQVGLSGPAAFDRAFRRWTGKTPTGFRAESKSDQDDVVVDEGSGSSTGNEP</sequence>
<dbReference type="Pfam" id="PF12625">
    <property type="entry name" value="Arabinose_bd"/>
    <property type="match status" value="1"/>
</dbReference>
<keyword evidence="7" id="KW-1185">Reference proteome</keyword>
<accession>A0ABT3A324</accession>
<dbReference type="InterPro" id="IPR032687">
    <property type="entry name" value="AraC-type_N"/>
</dbReference>
<name>A0ABT3A324_9RHOB</name>
<gene>
    <name evidence="6" type="ORF">OE699_16235</name>
</gene>
<dbReference type="InterPro" id="IPR018060">
    <property type="entry name" value="HTH_AraC"/>
</dbReference>
<proteinExistence type="predicted"/>
<dbReference type="PANTHER" id="PTHR47894:SF4">
    <property type="entry name" value="HTH-TYPE TRANSCRIPTIONAL REGULATOR GADX"/>
    <property type="match status" value="1"/>
</dbReference>
<organism evidence="6 7">
    <name type="scientific">Sedimentimonas flavescens</name>
    <dbReference type="NCBI Taxonomy" id="2851012"/>
    <lineage>
        <taxon>Bacteria</taxon>
        <taxon>Pseudomonadati</taxon>
        <taxon>Pseudomonadota</taxon>
        <taxon>Alphaproteobacteria</taxon>
        <taxon>Rhodobacterales</taxon>
        <taxon>Rhodobacter group</taxon>
        <taxon>Sedimentimonas</taxon>
    </lineage>
</organism>
<dbReference type="PANTHER" id="PTHR47894">
    <property type="entry name" value="HTH-TYPE TRANSCRIPTIONAL REGULATOR GADX"/>
    <property type="match status" value="1"/>
</dbReference>
<keyword evidence="2" id="KW-0238">DNA-binding</keyword>
<dbReference type="InterPro" id="IPR009057">
    <property type="entry name" value="Homeodomain-like_sf"/>
</dbReference>